<proteinExistence type="predicted"/>
<name>A0ABQ2EP40_9DEIO</name>
<protein>
    <recommendedName>
        <fullName evidence="4">DUF2254 domain-containing protein</fullName>
    </recommendedName>
</protein>
<gene>
    <name evidence="2" type="ORF">GCM10008955_10530</name>
</gene>
<reference evidence="3" key="1">
    <citation type="journal article" date="2019" name="Int. J. Syst. Evol. Microbiol.">
        <title>The Global Catalogue of Microorganisms (GCM) 10K type strain sequencing project: providing services to taxonomists for standard genome sequencing and annotation.</title>
        <authorList>
            <consortium name="The Broad Institute Genomics Platform"/>
            <consortium name="The Broad Institute Genome Sequencing Center for Infectious Disease"/>
            <person name="Wu L."/>
            <person name="Ma J."/>
        </authorList>
    </citation>
    <scope>NUCLEOTIDE SEQUENCE [LARGE SCALE GENOMIC DNA]</scope>
    <source>
        <strain evidence="3">JCM 30331</strain>
    </source>
</reference>
<organism evidence="2 3">
    <name type="scientific">Deinococcus malanensis</name>
    <dbReference type="NCBI Taxonomy" id="1706855"/>
    <lineage>
        <taxon>Bacteria</taxon>
        <taxon>Thermotogati</taxon>
        <taxon>Deinococcota</taxon>
        <taxon>Deinococci</taxon>
        <taxon>Deinococcales</taxon>
        <taxon>Deinococcaceae</taxon>
        <taxon>Deinococcus</taxon>
    </lineage>
</organism>
<feature type="transmembrane region" description="Helical" evidence="1">
    <location>
        <begin position="106"/>
        <end position="125"/>
    </location>
</feature>
<keyword evidence="1" id="KW-1133">Transmembrane helix</keyword>
<keyword evidence="1" id="KW-0812">Transmembrane</keyword>
<evidence type="ECO:0000256" key="1">
    <source>
        <dbReference type="SAM" id="Phobius"/>
    </source>
</evidence>
<feature type="transmembrane region" description="Helical" evidence="1">
    <location>
        <begin position="60"/>
        <end position="85"/>
    </location>
</feature>
<dbReference type="EMBL" id="BMPP01000003">
    <property type="protein sequence ID" value="GGK19000.1"/>
    <property type="molecule type" value="Genomic_DNA"/>
</dbReference>
<accession>A0ABQ2EP40</accession>
<keyword evidence="3" id="KW-1185">Reference proteome</keyword>
<evidence type="ECO:0000313" key="3">
    <source>
        <dbReference type="Proteomes" id="UP000647587"/>
    </source>
</evidence>
<sequence>MKRLLLRLREYTRRFWFIPTVMTVVSLLLAHQGISLEERWGVPDWLEFVYGGGEAGARSVLMAVAGSAIGVAGTVFSITIAALSFAAGTMGPRLLDNFTRDRGNQVTLGVFIATFAFSLYSLRVVRGVDEQPFVPHYNVTAALLLALASTAALVYFIFHVTSTINITHVINLLRDDLAVSLDRLTWKEPRTRHQPPPLAFWANAEEIQAPFGGYLQLVDVSAVVQWATEHQVSVRLLVRPGDYIFPNTVIACAVPTLPPDLLRFLAVGRYRTTDQDAEYAVRQLADVAVRALSPGVNDPVTAIDILDRFGDALCRLQGRTWPDGVHYGDDAQLRLVHPVTDFAGLTDGMFHMIRQYGKGSPAVMLRLLEVITAAAGCLHGAVELSELTRHADLAYHDALANTANPADRADLQERYRRFHVVVAR</sequence>
<feature type="transmembrane region" description="Helical" evidence="1">
    <location>
        <begin position="15"/>
        <end position="34"/>
    </location>
</feature>
<feature type="transmembrane region" description="Helical" evidence="1">
    <location>
        <begin position="137"/>
        <end position="158"/>
    </location>
</feature>
<dbReference type="InterPro" id="IPR018723">
    <property type="entry name" value="DUF2254_membrane"/>
</dbReference>
<keyword evidence="1" id="KW-0472">Membrane</keyword>
<dbReference type="RefSeq" id="WP_189005194.1">
    <property type="nucleotide sequence ID" value="NZ_BMPP01000003.1"/>
</dbReference>
<evidence type="ECO:0000313" key="2">
    <source>
        <dbReference type="EMBL" id="GGK19000.1"/>
    </source>
</evidence>
<dbReference type="Pfam" id="PF10011">
    <property type="entry name" value="DUF2254"/>
    <property type="match status" value="1"/>
</dbReference>
<evidence type="ECO:0008006" key="4">
    <source>
        <dbReference type="Google" id="ProtNLM"/>
    </source>
</evidence>
<comment type="caution">
    <text evidence="2">The sequence shown here is derived from an EMBL/GenBank/DDBJ whole genome shotgun (WGS) entry which is preliminary data.</text>
</comment>
<dbReference type="Proteomes" id="UP000647587">
    <property type="component" value="Unassembled WGS sequence"/>
</dbReference>